<evidence type="ECO:0000313" key="3">
    <source>
        <dbReference type="Proteomes" id="UP001431783"/>
    </source>
</evidence>
<proteinExistence type="predicted"/>
<dbReference type="AlphaFoldDB" id="A0AAW1VES0"/>
<comment type="caution">
    <text evidence="2">The sequence shown here is derived from an EMBL/GenBank/DDBJ whole genome shotgun (WGS) entry which is preliminary data.</text>
</comment>
<keyword evidence="3" id="KW-1185">Reference proteome</keyword>
<sequence length="153" mass="17651">MDANLEVLKKIFDIKRKEQEIKKTDLELKSICKENCDLKAELSNTTSQIVEHKKTIESLEKENAKLAITKEIVTKEVEILENELKEITAELNRKKNEHKTSFMAFQNGNVDFSKEALLFLNKDTSDLTNTVEELESAELAKENSKAKFCDWKN</sequence>
<organism evidence="2 3">
    <name type="scientific">Henosepilachna vigintioctopunctata</name>
    <dbReference type="NCBI Taxonomy" id="420089"/>
    <lineage>
        <taxon>Eukaryota</taxon>
        <taxon>Metazoa</taxon>
        <taxon>Ecdysozoa</taxon>
        <taxon>Arthropoda</taxon>
        <taxon>Hexapoda</taxon>
        <taxon>Insecta</taxon>
        <taxon>Pterygota</taxon>
        <taxon>Neoptera</taxon>
        <taxon>Endopterygota</taxon>
        <taxon>Coleoptera</taxon>
        <taxon>Polyphaga</taxon>
        <taxon>Cucujiformia</taxon>
        <taxon>Coccinelloidea</taxon>
        <taxon>Coccinellidae</taxon>
        <taxon>Epilachninae</taxon>
        <taxon>Epilachnini</taxon>
        <taxon>Henosepilachna</taxon>
    </lineage>
</organism>
<dbReference type="Proteomes" id="UP001431783">
    <property type="component" value="Unassembled WGS sequence"/>
</dbReference>
<name>A0AAW1VES0_9CUCU</name>
<keyword evidence="1" id="KW-0175">Coiled coil</keyword>
<evidence type="ECO:0000313" key="2">
    <source>
        <dbReference type="EMBL" id="KAK9890690.1"/>
    </source>
</evidence>
<accession>A0AAW1VES0</accession>
<dbReference type="EMBL" id="JARQZJ010000126">
    <property type="protein sequence ID" value="KAK9890690.1"/>
    <property type="molecule type" value="Genomic_DNA"/>
</dbReference>
<evidence type="ECO:0000256" key="1">
    <source>
        <dbReference type="SAM" id="Coils"/>
    </source>
</evidence>
<reference evidence="2 3" key="1">
    <citation type="submission" date="2023-03" db="EMBL/GenBank/DDBJ databases">
        <title>Genome insight into feeding habits of ladybird beetles.</title>
        <authorList>
            <person name="Li H.-S."/>
            <person name="Huang Y.-H."/>
            <person name="Pang H."/>
        </authorList>
    </citation>
    <scope>NUCLEOTIDE SEQUENCE [LARGE SCALE GENOMIC DNA]</scope>
    <source>
        <strain evidence="2">SYSU_2023b</strain>
        <tissue evidence="2">Whole body</tissue>
    </source>
</reference>
<feature type="coiled-coil region" evidence="1">
    <location>
        <begin position="14"/>
        <end position="97"/>
    </location>
</feature>
<gene>
    <name evidence="2" type="ORF">WA026_012042</name>
</gene>
<protein>
    <submittedName>
        <fullName evidence="2">Uncharacterized protein</fullName>
    </submittedName>
</protein>